<name>A0A9D6UXF6_9BACT</name>
<sequence>MKQKTEAYNLLEEDWIPVLWSNGTFSRVGIRTALTKAGQIRQIAASNPMDNVALLRLLLAVLQWCKQSLSDEDRKEFGRQDGIPEAWLRRKLGTEKKPNPAFNLLGDPGHYQMLPSNTKTKPGPNVLLHEAPSGTNKAHFRHVRDSHAPMCLACCALGLTRLPAFTASEGREKFPGINQVPPIYFAPRSDTLLQVLLFQWPMSNPSHDRPVWDTGLEVITAEHHVGILEGFTFIPRKVRLGRPSAEDRCILCGRVDSVVTDIAFKKPSKEQVEIIKRRVLSKKWRDPDVAYLKEPQKSSSRDSVDTGSAKARDCLNDPWNSAGEWRQLWLQMLPSSTDAYIGAPSWLLKAHNEVGPHETVEVRAVGFATDRKANYFDVWEVTLELCAGIAQDSQGSAIVRQEADWLEDLIFKTIDAKTREWKKPVKKLRDAVFLSRTSERNRKQHDLRSALCQVRQQSETVLHSAFRDFIYVINSSASTEWENARKAWRRRVEGAVRHALRSAVTLTMHGSSLRRQEAIQKVDEAFRAAVRQLEEEEARAAKPKSEQPKGGGNESRSKVH</sequence>
<dbReference type="AlphaFoldDB" id="A0A9D6UXF6"/>
<organism evidence="2 3">
    <name type="scientific">Desulfomonile tiedjei</name>
    <dbReference type="NCBI Taxonomy" id="2358"/>
    <lineage>
        <taxon>Bacteria</taxon>
        <taxon>Pseudomonadati</taxon>
        <taxon>Thermodesulfobacteriota</taxon>
        <taxon>Desulfomonilia</taxon>
        <taxon>Desulfomonilales</taxon>
        <taxon>Desulfomonilaceae</taxon>
        <taxon>Desulfomonile</taxon>
    </lineage>
</organism>
<evidence type="ECO:0000313" key="2">
    <source>
        <dbReference type="EMBL" id="MBI5248093.1"/>
    </source>
</evidence>
<feature type="region of interest" description="Disordered" evidence="1">
    <location>
        <begin position="534"/>
        <end position="560"/>
    </location>
</feature>
<dbReference type="Pfam" id="PF09481">
    <property type="entry name" value="CRISPR_Cse1"/>
    <property type="match status" value="1"/>
</dbReference>
<accession>A0A9D6UXF6</accession>
<comment type="caution">
    <text evidence="2">The sequence shown here is derived from an EMBL/GenBank/DDBJ whole genome shotgun (WGS) entry which is preliminary data.</text>
</comment>
<gene>
    <name evidence="2" type="ORF">HY912_01240</name>
</gene>
<dbReference type="Proteomes" id="UP000807825">
    <property type="component" value="Unassembled WGS sequence"/>
</dbReference>
<feature type="compositionally biased region" description="Basic and acidic residues" evidence="1">
    <location>
        <begin position="538"/>
        <end position="547"/>
    </location>
</feature>
<evidence type="ECO:0000313" key="3">
    <source>
        <dbReference type="Proteomes" id="UP000807825"/>
    </source>
</evidence>
<reference evidence="2" key="1">
    <citation type="submission" date="2020-07" db="EMBL/GenBank/DDBJ databases">
        <title>Huge and variable diversity of episymbiotic CPR bacteria and DPANN archaea in groundwater ecosystems.</title>
        <authorList>
            <person name="He C.Y."/>
            <person name="Keren R."/>
            <person name="Whittaker M."/>
            <person name="Farag I.F."/>
            <person name="Doudna J."/>
            <person name="Cate J.H.D."/>
            <person name="Banfield J.F."/>
        </authorList>
    </citation>
    <scope>NUCLEOTIDE SEQUENCE</scope>
    <source>
        <strain evidence="2">NC_groundwater_1664_Pr3_B-0.1um_52_9</strain>
    </source>
</reference>
<protein>
    <submittedName>
        <fullName evidence="2">Type I-E CRISPR-associated protein Cse1/CasA</fullName>
    </submittedName>
</protein>
<proteinExistence type="predicted"/>
<dbReference type="EMBL" id="JACRDE010000040">
    <property type="protein sequence ID" value="MBI5248093.1"/>
    <property type="molecule type" value="Genomic_DNA"/>
</dbReference>
<dbReference type="InterPro" id="IPR013381">
    <property type="entry name" value="CRISPR-assoc_prot_Cse1"/>
</dbReference>
<evidence type="ECO:0000256" key="1">
    <source>
        <dbReference type="SAM" id="MobiDB-lite"/>
    </source>
</evidence>